<keyword evidence="7 8" id="KW-0501">Molybdenum cofactor biosynthesis</keyword>
<feature type="binding site" evidence="8">
    <location>
        <begin position="14"/>
        <end position="16"/>
    </location>
    <ligand>
        <name>GTP</name>
        <dbReference type="ChEBI" id="CHEBI:37565"/>
    </ligand>
</feature>
<proteinExistence type="inferred from homology"/>
<keyword evidence="11" id="KW-1185">Reference proteome</keyword>
<feature type="domain" description="MobA-like NTP transferase" evidence="9">
    <location>
        <begin position="11"/>
        <end position="167"/>
    </location>
</feature>
<comment type="domain">
    <text evidence="8">The N-terminal domain determines nucleotide recognition and specific binding, while the C-terminal domain determines the specific binding to the target protein.</text>
</comment>
<dbReference type="OrthoDB" id="9788394at2"/>
<keyword evidence="4 8" id="KW-0547">Nucleotide-binding</keyword>
<dbReference type="InterPro" id="IPR029044">
    <property type="entry name" value="Nucleotide-diphossugar_trans"/>
</dbReference>
<evidence type="ECO:0000256" key="1">
    <source>
        <dbReference type="ARBA" id="ARBA00022490"/>
    </source>
</evidence>
<keyword evidence="5 8" id="KW-0460">Magnesium</keyword>
<dbReference type="GO" id="GO:0005737">
    <property type="term" value="C:cytoplasm"/>
    <property type="evidence" value="ECO:0007669"/>
    <property type="project" value="UniProtKB-SubCell"/>
</dbReference>
<dbReference type="InterPro" id="IPR025877">
    <property type="entry name" value="MobA-like_NTP_Trfase"/>
</dbReference>
<reference evidence="10 11" key="1">
    <citation type="journal article" date="2019" name="Microorganisms">
        <title>Genome Insights into the Novel Species Microvirga brassicacearum, a Rapeseed Endophyte with Biotechnological Potential.</title>
        <authorList>
            <person name="Jimenez-Gomez A."/>
            <person name="Saati-Santamaria Z."/>
            <person name="Igual J.M."/>
            <person name="Rivas R."/>
            <person name="Mateos P.F."/>
            <person name="Garcia-Fraile P."/>
        </authorList>
    </citation>
    <scope>NUCLEOTIDE SEQUENCE [LARGE SCALE GENOMIC DNA]</scope>
    <source>
        <strain evidence="10 11">CDVBN77</strain>
    </source>
</reference>
<feature type="binding site" evidence="8">
    <location>
        <position position="106"/>
    </location>
    <ligand>
        <name>Mg(2+)</name>
        <dbReference type="ChEBI" id="CHEBI:18420"/>
    </ligand>
</feature>
<keyword evidence="6 8" id="KW-0342">GTP-binding</keyword>
<dbReference type="HAMAP" id="MF_00316">
    <property type="entry name" value="MobA"/>
    <property type="match status" value="1"/>
</dbReference>
<sequence>MILIPTPPTVCVLLAGGLARRLGGGDKPMRKIGDRTMLERIIARLQPQCTELILNANGDPGRFSSTGLRVVPDDVPGSPGPLAGILAGLDWAHRSQAEWVVSVATDTPFLPLDFVARLHDARLAAGFPICQAVSGDRTHPVNALWAVSLREDLRYALVVEGVRKVERWAARHGVARAEWPTEPFDPFFNVNTPEDLALAEALARRHGA</sequence>
<evidence type="ECO:0000256" key="4">
    <source>
        <dbReference type="ARBA" id="ARBA00022741"/>
    </source>
</evidence>
<comment type="cofactor">
    <cofactor evidence="8">
        <name>Mg(2+)</name>
        <dbReference type="ChEBI" id="CHEBI:18420"/>
    </cofactor>
</comment>
<feature type="binding site" evidence="8">
    <location>
        <position position="27"/>
    </location>
    <ligand>
        <name>GTP</name>
        <dbReference type="ChEBI" id="CHEBI:37565"/>
    </ligand>
</feature>
<evidence type="ECO:0000256" key="6">
    <source>
        <dbReference type="ARBA" id="ARBA00023134"/>
    </source>
</evidence>
<comment type="subunit">
    <text evidence="8">Monomer.</text>
</comment>
<dbReference type="GO" id="GO:0005525">
    <property type="term" value="F:GTP binding"/>
    <property type="evidence" value="ECO:0007669"/>
    <property type="project" value="UniProtKB-UniRule"/>
</dbReference>
<dbReference type="NCBIfam" id="TIGR02665">
    <property type="entry name" value="molyb_mobA"/>
    <property type="match status" value="1"/>
</dbReference>
<feature type="binding site" evidence="8">
    <location>
        <position position="55"/>
    </location>
    <ligand>
        <name>GTP</name>
        <dbReference type="ChEBI" id="CHEBI:37565"/>
    </ligand>
</feature>
<gene>
    <name evidence="8 10" type="primary">mobA</name>
    <name evidence="10" type="ORF">FEZ63_23340</name>
</gene>
<dbReference type="GO" id="GO:0061603">
    <property type="term" value="F:molybdenum cofactor guanylyltransferase activity"/>
    <property type="evidence" value="ECO:0007669"/>
    <property type="project" value="UniProtKB-EC"/>
</dbReference>
<keyword evidence="2 8" id="KW-0808">Transferase</keyword>
<dbReference type="AlphaFoldDB" id="A0A5N3P3U9"/>
<dbReference type="SUPFAM" id="SSF53448">
    <property type="entry name" value="Nucleotide-diphospho-sugar transferases"/>
    <property type="match status" value="1"/>
</dbReference>
<evidence type="ECO:0000256" key="3">
    <source>
        <dbReference type="ARBA" id="ARBA00022723"/>
    </source>
</evidence>
<dbReference type="InterPro" id="IPR013482">
    <property type="entry name" value="Molybde_CF_guanTrfase"/>
</dbReference>
<evidence type="ECO:0000313" key="10">
    <source>
        <dbReference type="EMBL" id="KAB0264400.1"/>
    </source>
</evidence>
<dbReference type="PANTHER" id="PTHR19136:SF81">
    <property type="entry name" value="MOLYBDENUM COFACTOR GUANYLYLTRANSFERASE"/>
    <property type="match status" value="1"/>
</dbReference>
<comment type="subcellular location">
    <subcellularLocation>
        <location evidence="8">Cytoplasm</location>
    </subcellularLocation>
</comment>
<evidence type="ECO:0000256" key="2">
    <source>
        <dbReference type="ARBA" id="ARBA00022679"/>
    </source>
</evidence>
<dbReference type="GO" id="GO:1902758">
    <property type="term" value="P:bis(molybdopterin guanine dinucleotide)molybdenum biosynthetic process"/>
    <property type="evidence" value="ECO:0007669"/>
    <property type="project" value="TreeGrafter"/>
</dbReference>
<protein>
    <recommendedName>
        <fullName evidence="8">Molybdenum cofactor guanylyltransferase</fullName>
        <shortName evidence="8">MoCo guanylyltransferase</shortName>
        <ecNumber evidence="8">2.7.7.77</ecNumber>
    </recommendedName>
    <alternativeName>
        <fullName evidence="8">GTP:molybdopterin guanylyltransferase</fullName>
    </alternativeName>
    <alternativeName>
        <fullName evidence="8">Mo-MPT guanylyltransferase</fullName>
    </alternativeName>
    <alternativeName>
        <fullName evidence="8">Molybdopterin guanylyltransferase</fullName>
    </alternativeName>
    <alternativeName>
        <fullName evidence="8">Molybdopterin-guanine dinucleotide synthase</fullName>
        <shortName evidence="8">MGD synthase</shortName>
    </alternativeName>
</protein>
<feature type="binding site" evidence="8">
    <location>
        <position position="73"/>
    </location>
    <ligand>
        <name>GTP</name>
        <dbReference type="ChEBI" id="CHEBI:37565"/>
    </ligand>
</feature>
<comment type="function">
    <text evidence="8">Transfers a GMP moiety from GTP to Mo-molybdopterin (Mo-MPT) cofactor (Moco or molybdenum cofactor) to form Mo-molybdopterin guanine dinucleotide (Mo-MGD) cofactor.</text>
</comment>
<dbReference type="EC" id="2.7.7.77" evidence="8"/>
<keyword evidence="10" id="KW-0548">Nucleotidyltransferase</keyword>
<dbReference type="Proteomes" id="UP000325684">
    <property type="component" value="Unassembled WGS sequence"/>
</dbReference>
<accession>A0A5N3P3U9</accession>
<organism evidence="10 11">
    <name type="scientific">Microvirga brassicacearum</name>
    <dbReference type="NCBI Taxonomy" id="2580413"/>
    <lineage>
        <taxon>Bacteria</taxon>
        <taxon>Pseudomonadati</taxon>
        <taxon>Pseudomonadota</taxon>
        <taxon>Alphaproteobacteria</taxon>
        <taxon>Hyphomicrobiales</taxon>
        <taxon>Methylobacteriaceae</taxon>
        <taxon>Microvirga</taxon>
    </lineage>
</organism>
<evidence type="ECO:0000313" key="11">
    <source>
        <dbReference type="Proteomes" id="UP000325684"/>
    </source>
</evidence>
<feature type="binding site" evidence="8">
    <location>
        <position position="106"/>
    </location>
    <ligand>
        <name>GTP</name>
        <dbReference type="ChEBI" id="CHEBI:37565"/>
    </ligand>
</feature>
<dbReference type="PANTHER" id="PTHR19136">
    <property type="entry name" value="MOLYBDENUM COFACTOR GUANYLYLTRANSFERASE"/>
    <property type="match status" value="1"/>
</dbReference>
<evidence type="ECO:0000256" key="5">
    <source>
        <dbReference type="ARBA" id="ARBA00022842"/>
    </source>
</evidence>
<comment type="catalytic activity">
    <reaction evidence="8">
        <text>Mo-molybdopterin + GTP + H(+) = Mo-molybdopterin guanine dinucleotide + diphosphate</text>
        <dbReference type="Rhea" id="RHEA:34243"/>
        <dbReference type="ChEBI" id="CHEBI:15378"/>
        <dbReference type="ChEBI" id="CHEBI:33019"/>
        <dbReference type="ChEBI" id="CHEBI:37565"/>
        <dbReference type="ChEBI" id="CHEBI:71302"/>
        <dbReference type="ChEBI" id="CHEBI:71310"/>
        <dbReference type="EC" id="2.7.7.77"/>
    </reaction>
</comment>
<dbReference type="CDD" id="cd02503">
    <property type="entry name" value="MobA"/>
    <property type="match status" value="1"/>
</dbReference>
<evidence type="ECO:0000259" key="9">
    <source>
        <dbReference type="Pfam" id="PF12804"/>
    </source>
</evidence>
<dbReference type="Pfam" id="PF12804">
    <property type="entry name" value="NTP_transf_3"/>
    <property type="match status" value="1"/>
</dbReference>
<name>A0A5N3P3U9_9HYPH</name>
<dbReference type="EMBL" id="VCMV01000072">
    <property type="protein sequence ID" value="KAB0264400.1"/>
    <property type="molecule type" value="Genomic_DNA"/>
</dbReference>
<dbReference type="GO" id="GO:0046872">
    <property type="term" value="F:metal ion binding"/>
    <property type="evidence" value="ECO:0007669"/>
    <property type="project" value="UniProtKB-KW"/>
</dbReference>
<keyword evidence="1 8" id="KW-0963">Cytoplasm</keyword>
<evidence type="ECO:0000256" key="8">
    <source>
        <dbReference type="HAMAP-Rule" id="MF_00316"/>
    </source>
</evidence>
<dbReference type="Gene3D" id="3.90.550.10">
    <property type="entry name" value="Spore Coat Polysaccharide Biosynthesis Protein SpsA, Chain A"/>
    <property type="match status" value="1"/>
</dbReference>
<evidence type="ECO:0000256" key="7">
    <source>
        <dbReference type="ARBA" id="ARBA00023150"/>
    </source>
</evidence>
<comment type="similarity">
    <text evidence="8">Belongs to the MobA family.</text>
</comment>
<keyword evidence="3 8" id="KW-0479">Metal-binding</keyword>
<comment type="caution">
    <text evidence="10">The sequence shown here is derived from an EMBL/GenBank/DDBJ whole genome shotgun (WGS) entry which is preliminary data.</text>
</comment>